<feature type="transmembrane region" description="Helical" evidence="2">
    <location>
        <begin position="66"/>
        <end position="93"/>
    </location>
</feature>
<accession>A0ABY1NR84</accession>
<organism evidence="3 4">
    <name type="scientific">Roseibium denhamense</name>
    <dbReference type="NCBI Taxonomy" id="76305"/>
    <lineage>
        <taxon>Bacteria</taxon>
        <taxon>Pseudomonadati</taxon>
        <taxon>Pseudomonadota</taxon>
        <taxon>Alphaproteobacteria</taxon>
        <taxon>Hyphomicrobiales</taxon>
        <taxon>Stappiaceae</taxon>
        <taxon>Roseibium</taxon>
    </lineage>
</organism>
<sequence>MQRHGPSQFDVTPLPGKTSVSAHGTTDDPVYGVFTGYILLAILFTSAAMIGVVYQDLDHFLSTLQTASVFGIPLPISGVSVLLIAALSALAWLNRPTQIRAGFALSASMLLLALVSLPGLSTSV</sequence>
<feature type="region of interest" description="Disordered" evidence="1">
    <location>
        <begin position="1"/>
        <end position="22"/>
    </location>
</feature>
<keyword evidence="4" id="KW-1185">Reference proteome</keyword>
<reference evidence="3 4" key="1">
    <citation type="submission" date="2017-05" db="EMBL/GenBank/DDBJ databases">
        <authorList>
            <person name="Varghese N."/>
            <person name="Submissions S."/>
        </authorList>
    </citation>
    <scope>NUCLEOTIDE SEQUENCE [LARGE SCALE GENOMIC DNA]</scope>
    <source>
        <strain evidence="3 4">DSM 15949</strain>
    </source>
</reference>
<evidence type="ECO:0000313" key="4">
    <source>
        <dbReference type="Proteomes" id="UP001157914"/>
    </source>
</evidence>
<comment type="caution">
    <text evidence="3">The sequence shown here is derived from an EMBL/GenBank/DDBJ whole genome shotgun (WGS) entry which is preliminary data.</text>
</comment>
<evidence type="ECO:0000256" key="1">
    <source>
        <dbReference type="SAM" id="MobiDB-lite"/>
    </source>
</evidence>
<protein>
    <submittedName>
        <fullName evidence="3">Uncharacterized protein</fullName>
    </submittedName>
</protein>
<feature type="transmembrane region" description="Helical" evidence="2">
    <location>
        <begin position="99"/>
        <end position="120"/>
    </location>
</feature>
<dbReference type="Proteomes" id="UP001157914">
    <property type="component" value="Unassembled WGS sequence"/>
</dbReference>
<name>A0ABY1NR84_9HYPH</name>
<proteinExistence type="predicted"/>
<keyword evidence="2" id="KW-1133">Transmembrane helix</keyword>
<dbReference type="RefSeq" id="WP_155194717.1">
    <property type="nucleotide sequence ID" value="NZ_BAAAEA010000003.1"/>
</dbReference>
<evidence type="ECO:0000256" key="2">
    <source>
        <dbReference type="SAM" id="Phobius"/>
    </source>
</evidence>
<keyword evidence="2" id="KW-0472">Membrane</keyword>
<feature type="transmembrane region" description="Helical" evidence="2">
    <location>
        <begin position="34"/>
        <end position="54"/>
    </location>
</feature>
<gene>
    <name evidence="3" type="ORF">SAMN06265374_1675</name>
</gene>
<evidence type="ECO:0000313" key="3">
    <source>
        <dbReference type="EMBL" id="SMP16135.1"/>
    </source>
</evidence>
<keyword evidence="2" id="KW-0812">Transmembrane</keyword>
<dbReference type="EMBL" id="FXTT01000002">
    <property type="protein sequence ID" value="SMP16135.1"/>
    <property type="molecule type" value="Genomic_DNA"/>
</dbReference>